<organism evidence="1 2">
    <name type="scientific">Sutcliffiella tianshenii</name>
    <dbReference type="NCBI Taxonomy" id="1463404"/>
    <lineage>
        <taxon>Bacteria</taxon>
        <taxon>Bacillati</taxon>
        <taxon>Bacillota</taxon>
        <taxon>Bacilli</taxon>
        <taxon>Bacillales</taxon>
        <taxon>Bacillaceae</taxon>
        <taxon>Sutcliffiella</taxon>
    </lineage>
</organism>
<evidence type="ECO:0000313" key="2">
    <source>
        <dbReference type="Proteomes" id="UP000737402"/>
    </source>
</evidence>
<accession>A0ABS2P3G0</accession>
<sequence>MLHMMANASRGERKKIGNPFKASFLKMTKSWNDQQEPCCVCE</sequence>
<protein>
    <submittedName>
        <fullName evidence="1">Uncharacterized protein</fullName>
    </submittedName>
</protein>
<keyword evidence="2" id="KW-1185">Reference proteome</keyword>
<dbReference type="EMBL" id="JAFBED010000007">
    <property type="protein sequence ID" value="MBM7621399.1"/>
    <property type="molecule type" value="Genomic_DNA"/>
</dbReference>
<proteinExistence type="predicted"/>
<reference evidence="1 2" key="1">
    <citation type="submission" date="2021-01" db="EMBL/GenBank/DDBJ databases">
        <title>Genomic Encyclopedia of Type Strains, Phase IV (KMG-IV): sequencing the most valuable type-strain genomes for metagenomic binning, comparative biology and taxonomic classification.</title>
        <authorList>
            <person name="Goeker M."/>
        </authorList>
    </citation>
    <scope>NUCLEOTIDE SEQUENCE [LARGE SCALE GENOMIC DNA]</scope>
    <source>
        <strain evidence="1 2">DSM 25879</strain>
    </source>
</reference>
<comment type="caution">
    <text evidence="1">The sequence shown here is derived from an EMBL/GenBank/DDBJ whole genome shotgun (WGS) entry which is preliminary data.</text>
</comment>
<gene>
    <name evidence="1" type="ORF">JOC95_003272</name>
</gene>
<name>A0ABS2P3G0_9BACI</name>
<evidence type="ECO:0000313" key="1">
    <source>
        <dbReference type="EMBL" id="MBM7621399.1"/>
    </source>
</evidence>
<dbReference type="Proteomes" id="UP000737402">
    <property type="component" value="Unassembled WGS sequence"/>
</dbReference>